<comment type="caution">
    <text evidence="2">The sequence shown here is derived from an EMBL/GenBank/DDBJ whole genome shotgun (WGS) entry which is preliminary data.</text>
</comment>
<dbReference type="InterPro" id="IPR036322">
    <property type="entry name" value="WD40_repeat_dom_sf"/>
</dbReference>
<dbReference type="EMBL" id="BNJQ01000034">
    <property type="protein sequence ID" value="GHP11475.1"/>
    <property type="molecule type" value="Genomic_DNA"/>
</dbReference>
<name>A0A830HY04_9CHLO</name>
<evidence type="ECO:0000256" key="1">
    <source>
        <dbReference type="SAM" id="MobiDB-lite"/>
    </source>
</evidence>
<dbReference type="InterPro" id="IPR015943">
    <property type="entry name" value="WD40/YVTN_repeat-like_dom_sf"/>
</dbReference>
<dbReference type="SUPFAM" id="SSF50978">
    <property type="entry name" value="WD40 repeat-like"/>
    <property type="match status" value="1"/>
</dbReference>
<gene>
    <name evidence="2" type="ORF">PPROV_001020300</name>
</gene>
<proteinExistence type="predicted"/>
<dbReference type="PANTHER" id="PTHR47467">
    <property type="entry name" value="OS01G0867200 PROTEIN"/>
    <property type="match status" value="1"/>
</dbReference>
<reference evidence="2" key="1">
    <citation type="submission" date="2020-10" db="EMBL/GenBank/DDBJ databases">
        <title>Unveiling of a novel bifunctional photoreceptor, Dualchrome1, isolated from a cosmopolitan green alga.</title>
        <authorList>
            <person name="Suzuki S."/>
            <person name="Kawachi M."/>
        </authorList>
    </citation>
    <scope>NUCLEOTIDE SEQUENCE</scope>
    <source>
        <strain evidence="2">NIES 2893</strain>
    </source>
</reference>
<dbReference type="Proteomes" id="UP000660262">
    <property type="component" value="Unassembled WGS sequence"/>
</dbReference>
<organism evidence="2 3">
    <name type="scientific">Pycnococcus provasolii</name>
    <dbReference type="NCBI Taxonomy" id="41880"/>
    <lineage>
        <taxon>Eukaryota</taxon>
        <taxon>Viridiplantae</taxon>
        <taxon>Chlorophyta</taxon>
        <taxon>Pseudoscourfieldiophyceae</taxon>
        <taxon>Pseudoscourfieldiales</taxon>
        <taxon>Pycnococcaceae</taxon>
        <taxon>Pycnococcus</taxon>
    </lineage>
</organism>
<accession>A0A830HY04</accession>
<dbReference type="Gene3D" id="2.130.10.10">
    <property type="entry name" value="YVTN repeat-like/Quinoprotein amine dehydrogenase"/>
    <property type="match status" value="1"/>
</dbReference>
<feature type="region of interest" description="Disordered" evidence="1">
    <location>
        <begin position="49"/>
        <end position="93"/>
    </location>
</feature>
<evidence type="ECO:0000313" key="2">
    <source>
        <dbReference type="EMBL" id="GHP11475.1"/>
    </source>
</evidence>
<evidence type="ECO:0000313" key="3">
    <source>
        <dbReference type="Proteomes" id="UP000660262"/>
    </source>
</evidence>
<feature type="compositionally biased region" description="Low complexity" evidence="1">
    <location>
        <begin position="55"/>
        <end position="69"/>
    </location>
</feature>
<protein>
    <submittedName>
        <fullName evidence="2">Uncharacterized protein</fullName>
    </submittedName>
</protein>
<keyword evidence="3" id="KW-1185">Reference proteome</keyword>
<dbReference type="PANTHER" id="PTHR47467:SF1">
    <property type="entry name" value="WD40 REPEAT-CONTAINING PROTEIN"/>
    <property type="match status" value="1"/>
</dbReference>
<dbReference type="OrthoDB" id="534245at2759"/>
<dbReference type="AlphaFoldDB" id="A0A830HY04"/>
<feature type="compositionally biased region" description="Polar residues" evidence="1">
    <location>
        <begin position="78"/>
        <end position="93"/>
    </location>
</feature>
<sequence>MFARGRVCGRVGEAQARQVPADLHNLPVLPVVVEFEKGSEVSPTSELGEWPHLFGNGNNNANKNASTSRNKNKRHKPNNFTSKQVPKPTTTQKIRTPHSLLAARLDLPLALQPSPGGLAGTSNRVSVRGIHEQNIHFYVASSNKVYACTIKLKDDDRKTPAIAKENVVAYTKADAPVQVNDVSPAIPHRREIQNTLLWAPPNATNGDDTSWILAGDNAHLATTDAAGRCVVTRLRAADDLESPNAPASFYELAPREDWSTSYESGSAAAAIHPTFTAPGGCAPRVVAVMRSPRKCVDLYDGELHARTISLCAQPAAVSFVQGAGPGKANNGVAAKTNPLTPETGLLAVLEASQVSLWDVRASEAGGCVHRLDGASPGAKLTCLATAHGIVAAGGMDRCVTVWDARRWAPIGRWTGGLKHHLEHLHFAGGDETIDGIAPHAMYAAGAGFELTCATCRDGARALFQVRGLSRWLGVDVVSSNGEDVVVGWCDCSEAIALRTKTHEET</sequence>